<keyword evidence="3" id="KW-1185">Reference proteome</keyword>
<evidence type="ECO:0000313" key="2">
    <source>
        <dbReference type="EMBL" id="CAD8159135.1"/>
    </source>
</evidence>
<dbReference type="EMBL" id="CAJJDO010000032">
    <property type="protein sequence ID" value="CAD8159135.1"/>
    <property type="molecule type" value="Genomic_DNA"/>
</dbReference>
<name>A0A8S1U1J2_9CILI</name>
<dbReference type="Proteomes" id="UP000689195">
    <property type="component" value="Unassembled WGS sequence"/>
</dbReference>
<evidence type="ECO:0000313" key="3">
    <source>
        <dbReference type="Proteomes" id="UP000689195"/>
    </source>
</evidence>
<feature type="transmembrane region" description="Helical" evidence="1">
    <location>
        <begin position="46"/>
        <end position="67"/>
    </location>
</feature>
<accession>A0A8S1U1J2</accession>
<keyword evidence="1" id="KW-1133">Transmembrane helix</keyword>
<organism evidence="2 3">
    <name type="scientific">Paramecium pentaurelia</name>
    <dbReference type="NCBI Taxonomy" id="43138"/>
    <lineage>
        <taxon>Eukaryota</taxon>
        <taxon>Sar</taxon>
        <taxon>Alveolata</taxon>
        <taxon>Ciliophora</taxon>
        <taxon>Intramacronucleata</taxon>
        <taxon>Oligohymenophorea</taxon>
        <taxon>Peniculida</taxon>
        <taxon>Parameciidae</taxon>
        <taxon>Paramecium</taxon>
    </lineage>
</organism>
<comment type="caution">
    <text evidence="2">The sequence shown here is derived from an EMBL/GenBank/DDBJ whole genome shotgun (WGS) entry which is preliminary data.</text>
</comment>
<evidence type="ECO:0008006" key="4">
    <source>
        <dbReference type="Google" id="ProtNLM"/>
    </source>
</evidence>
<reference evidence="2" key="1">
    <citation type="submission" date="2021-01" db="EMBL/GenBank/DDBJ databases">
        <authorList>
            <consortium name="Genoscope - CEA"/>
            <person name="William W."/>
        </authorList>
    </citation>
    <scope>NUCLEOTIDE SEQUENCE</scope>
</reference>
<keyword evidence="1" id="KW-0812">Transmembrane</keyword>
<dbReference type="AlphaFoldDB" id="A0A8S1U1J2"/>
<evidence type="ECO:0000256" key="1">
    <source>
        <dbReference type="SAM" id="Phobius"/>
    </source>
</evidence>
<protein>
    <recommendedName>
        <fullName evidence="4">Transmembrane protein</fullName>
    </recommendedName>
</protein>
<proteinExistence type="predicted"/>
<keyword evidence="1" id="KW-0472">Membrane</keyword>
<gene>
    <name evidence="2" type="ORF">PPENT_87.1.T0320336</name>
</gene>
<sequence length="190" mass="22506">MQLIQNSKGDHIQQIQIASLIGTARNASISVHDEIEQLKYSKNSEFQVVIVNIILAYVEILFIVLVFKLYKFICSQSTILYENKQFKENYSSLQNQNQKSFNQKLLHCQLDSQSIVYFFTVYFYELPLLQTSFFCQSYFSNLALIFQEIPIETDIYLHSSSLPMHIHNIHYVSYIQIFEEKYIIDWIILF</sequence>